<organism evidence="2 3">
    <name type="scientific">Polarella glacialis</name>
    <name type="common">Dinoflagellate</name>
    <dbReference type="NCBI Taxonomy" id="89957"/>
    <lineage>
        <taxon>Eukaryota</taxon>
        <taxon>Sar</taxon>
        <taxon>Alveolata</taxon>
        <taxon>Dinophyceae</taxon>
        <taxon>Suessiales</taxon>
        <taxon>Suessiaceae</taxon>
        <taxon>Polarella</taxon>
    </lineage>
</organism>
<dbReference type="InterPro" id="IPR015943">
    <property type="entry name" value="WD40/YVTN_repeat-like_dom_sf"/>
</dbReference>
<dbReference type="Proteomes" id="UP000654075">
    <property type="component" value="Unassembled WGS sequence"/>
</dbReference>
<dbReference type="PROSITE" id="PS50082">
    <property type="entry name" value="WD_REPEATS_2"/>
    <property type="match status" value="1"/>
</dbReference>
<gene>
    <name evidence="2" type="ORF">PGLA1383_LOCUS12150</name>
</gene>
<proteinExistence type="predicted"/>
<feature type="repeat" description="WD" evidence="1">
    <location>
        <begin position="57"/>
        <end position="100"/>
    </location>
</feature>
<dbReference type="SMART" id="SM00320">
    <property type="entry name" value="WD40"/>
    <property type="match status" value="2"/>
</dbReference>
<name>A0A813DY03_POLGL</name>
<evidence type="ECO:0000313" key="3">
    <source>
        <dbReference type="Proteomes" id="UP000654075"/>
    </source>
</evidence>
<sequence length="114" mass="12247">MDAERGVAVYPARAMGGEAAAVLAIACHRSQDLAVSGHVDRCARVFSPLTGRQICELSGHGDVVTAVALDPFGTGFEIATGCHDGILRLFDIRTSRCFQEVTLHERMHDEAIHS</sequence>
<dbReference type="PANTHER" id="PTHR15653">
    <property type="entry name" value="STRIATIN"/>
    <property type="match status" value="1"/>
</dbReference>
<dbReference type="SUPFAM" id="SSF50978">
    <property type="entry name" value="WD40 repeat-like"/>
    <property type="match status" value="1"/>
</dbReference>
<reference evidence="2" key="1">
    <citation type="submission" date="2021-02" db="EMBL/GenBank/DDBJ databases">
        <authorList>
            <person name="Dougan E. K."/>
            <person name="Rhodes N."/>
            <person name="Thang M."/>
            <person name="Chan C."/>
        </authorList>
    </citation>
    <scope>NUCLEOTIDE SEQUENCE</scope>
</reference>
<comment type="caution">
    <text evidence="2">The sequence shown here is derived from an EMBL/GenBank/DDBJ whole genome shotgun (WGS) entry which is preliminary data.</text>
</comment>
<keyword evidence="3" id="KW-1185">Reference proteome</keyword>
<dbReference type="Gene3D" id="2.130.10.10">
    <property type="entry name" value="YVTN repeat-like/Quinoprotein amine dehydrogenase"/>
    <property type="match status" value="1"/>
</dbReference>
<dbReference type="InterPro" id="IPR001680">
    <property type="entry name" value="WD40_rpt"/>
</dbReference>
<evidence type="ECO:0000256" key="1">
    <source>
        <dbReference type="PROSITE-ProRule" id="PRU00221"/>
    </source>
</evidence>
<evidence type="ECO:0000313" key="2">
    <source>
        <dbReference type="EMBL" id="CAE8593558.1"/>
    </source>
</evidence>
<dbReference type="InterPro" id="IPR051488">
    <property type="entry name" value="WD_repeat_striatin"/>
</dbReference>
<dbReference type="PANTHER" id="PTHR15653:SF0">
    <property type="entry name" value="CONNECTOR OF KINASE TO AP-1, ISOFORM E"/>
    <property type="match status" value="1"/>
</dbReference>
<feature type="non-terminal residue" evidence="2">
    <location>
        <position position="1"/>
    </location>
</feature>
<accession>A0A813DY03</accession>
<dbReference type="OrthoDB" id="538223at2759"/>
<dbReference type="AlphaFoldDB" id="A0A813DY03"/>
<dbReference type="InterPro" id="IPR036322">
    <property type="entry name" value="WD40_repeat_dom_sf"/>
</dbReference>
<protein>
    <submittedName>
        <fullName evidence="2">Uncharacterized protein</fullName>
    </submittedName>
</protein>
<dbReference type="Pfam" id="PF00400">
    <property type="entry name" value="WD40"/>
    <property type="match status" value="1"/>
</dbReference>
<keyword evidence="1" id="KW-0853">WD repeat</keyword>
<dbReference type="EMBL" id="CAJNNV010006389">
    <property type="protein sequence ID" value="CAE8593558.1"/>
    <property type="molecule type" value="Genomic_DNA"/>
</dbReference>